<dbReference type="Gene3D" id="1.20.1420.60">
    <property type="match status" value="1"/>
</dbReference>
<keyword evidence="3" id="KW-1185">Reference proteome</keyword>
<gene>
    <name evidence="2" type="ORF">JYB88_05995</name>
</gene>
<accession>A0A975AM79</accession>
<evidence type="ECO:0000313" key="3">
    <source>
        <dbReference type="Proteomes" id="UP000663281"/>
    </source>
</evidence>
<evidence type="ECO:0000313" key="2">
    <source>
        <dbReference type="EMBL" id="QSX31187.1"/>
    </source>
</evidence>
<dbReference type="Pfam" id="PF14300">
    <property type="entry name" value="DMP19"/>
    <property type="match status" value="1"/>
</dbReference>
<evidence type="ECO:0000259" key="1">
    <source>
        <dbReference type="Pfam" id="PF14300"/>
    </source>
</evidence>
<dbReference type="KEGG" id="scyp:JYB88_05995"/>
<dbReference type="InterPro" id="IPR025402">
    <property type="entry name" value="DMP19_C"/>
</dbReference>
<feature type="domain" description="DNA mimic protein DMP19 C-terminal" evidence="1">
    <location>
        <begin position="7"/>
        <end position="99"/>
    </location>
</feature>
<sequence length="107" mass="11889">MPTIKELIDALEAEINNGGFDQFFFNSAGDYTEETIQALVKIGANHTAHIVKKAASKFPNGMPPKDRDARQELLDEVSPESDAFEEIDEEFLAYEDNLSSLVSCYEG</sequence>
<name>A0A975AM79_9GAMM</name>
<proteinExistence type="predicted"/>
<dbReference type="Proteomes" id="UP000663281">
    <property type="component" value="Chromosome"/>
</dbReference>
<organism evidence="2 3">
    <name type="scientific">Shewanella cyperi</name>
    <dbReference type="NCBI Taxonomy" id="2814292"/>
    <lineage>
        <taxon>Bacteria</taxon>
        <taxon>Pseudomonadati</taxon>
        <taxon>Pseudomonadota</taxon>
        <taxon>Gammaproteobacteria</taxon>
        <taxon>Alteromonadales</taxon>
        <taxon>Shewanellaceae</taxon>
        <taxon>Shewanella</taxon>
    </lineage>
</organism>
<dbReference type="RefSeq" id="WP_207325821.1">
    <property type="nucleotide sequence ID" value="NZ_CP071504.1"/>
</dbReference>
<dbReference type="AlphaFoldDB" id="A0A975AM79"/>
<protein>
    <submittedName>
        <fullName evidence="2">DMP19 family protein</fullName>
    </submittedName>
</protein>
<reference evidence="2 3" key="1">
    <citation type="submission" date="2021-03" db="EMBL/GenBank/DDBJ databases">
        <title>Novel species identification of genus Shewanella.</title>
        <authorList>
            <person name="Liu G."/>
            <person name="Zhang Q."/>
        </authorList>
    </citation>
    <scope>NUCLEOTIDE SEQUENCE [LARGE SCALE GENOMIC DNA]</scope>
    <source>
        <strain evidence="2 3">FJAT-53726</strain>
    </source>
</reference>
<dbReference type="EMBL" id="CP071504">
    <property type="protein sequence ID" value="QSX31187.1"/>
    <property type="molecule type" value="Genomic_DNA"/>
</dbReference>